<sequence length="164" mass="19364">MPRVRRCKANSCFNVVELPKRYCNKHANLEKTDTLRDKQATHRYNTVIRNRDDNKRSQYNFYRTKQWVHLRQRVLDEQHYLCQYCKCDGIVKQGKTVDHIVPIEASPNEKADISNLAVICHSCHTLKTIWEQQTYGTGKAGELKHITAIRNIQTINRLMKKEHD</sequence>
<organism evidence="5 6">
    <name type="scientific">Weissella soli</name>
    <dbReference type="NCBI Taxonomy" id="155866"/>
    <lineage>
        <taxon>Bacteria</taxon>
        <taxon>Bacillati</taxon>
        <taxon>Bacillota</taxon>
        <taxon>Bacilli</taxon>
        <taxon>Lactobacillales</taxon>
        <taxon>Lactobacillaceae</taxon>
        <taxon>Weissella</taxon>
    </lineage>
</organism>
<dbReference type="GO" id="GO:0008270">
    <property type="term" value="F:zinc ion binding"/>
    <property type="evidence" value="ECO:0007669"/>
    <property type="project" value="InterPro"/>
</dbReference>
<reference evidence="5 6" key="1">
    <citation type="submission" date="2018-07" db="EMBL/GenBank/DDBJ databases">
        <title>Genomic Encyclopedia of Type Strains, Phase III (KMG-III): the genomes of soil and plant-associated and newly described type strains.</title>
        <authorList>
            <person name="Whitman W."/>
        </authorList>
    </citation>
    <scope>NUCLEOTIDE SEQUENCE [LARGE SCALE GENOMIC DNA]</scope>
    <source>
        <strain evidence="5 6">CECT 7031</strain>
    </source>
</reference>
<dbReference type="KEGG" id="wso:WSWS_00942"/>
<gene>
    <name evidence="5" type="ORF">DFP99_0571</name>
</gene>
<evidence type="ECO:0000256" key="3">
    <source>
        <dbReference type="ARBA" id="ARBA00038412"/>
    </source>
</evidence>
<dbReference type="GO" id="GO:0003676">
    <property type="term" value="F:nucleic acid binding"/>
    <property type="evidence" value="ECO:0007669"/>
    <property type="project" value="InterPro"/>
</dbReference>
<dbReference type="GeneID" id="94546138"/>
<dbReference type="InterPro" id="IPR002711">
    <property type="entry name" value="HNH"/>
</dbReference>
<keyword evidence="1" id="KW-0540">Nuclease</keyword>
<keyword evidence="6" id="KW-1185">Reference proteome</keyword>
<dbReference type="Gene3D" id="1.10.30.50">
    <property type="match status" value="1"/>
</dbReference>
<proteinExistence type="inferred from homology"/>
<evidence type="ECO:0000256" key="2">
    <source>
        <dbReference type="ARBA" id="ARBA00022801"/>
    </source>
</evidence>
<dbReference type="GO" id="GO:0005829">
    <property type="term" value="C:cytosol"/>
    <property type="evidence" value="ECO:0007669"/>
    <property type="project" value="TreeGrafter"/>
</dbReference>
<evidence type="ECO:0000313" key="5">
    <source>
        <dbReference type="EMBL" id="RDL12139.1"/>
    </source>
</evidence>
<dbReference type="Pfam" id="PF01844">
    <property type="entry name" value="HNH"/>
    <property type="match status" value="1"/>
</dbReference>
<evidence type="ECO:0000256" key="1">
    <source>
        <dbReference type="ARBA" id="ARBA00022722"/>
    </source>
</evidence>
<dbReference type="Proteomes" id="UP000254912">
    <property type="component" value="Unassembled WGS sequence"/>
</dbReference>
<evidence type="ECO:0000256" key="4">
    <source>
        <dbReference type="ARBA" id="ARBA00040194"/>
    </source>
</evidence>
<dbReference type="PANTHER" id="PTHR41286">
    <property type="entry name" value="HNH NUCLEASE YAJD-RELATED"/>
    <property type="match status" value="1"/>
</dbReference>
<dbReference type="PANTHER" id="PTHR41286:SF1">
    <property type="entry name" value="HNH NUCLEASE YAJD-RELATED"/>
    <property type="match status" value="1"/>
</dbReference>
<dbReference type="AlphaFoldDB" id="A0A288QWR7"/>
<accession>A0A288QWR7</accession>
<dbReference type="GO" id="GO:0016787">
    <property type="term" value="F:hydrolase activity"/>
    <property type="evidence" value="ECO:0007669"/>
    <property type="project" value="UniProtKB-KW"/>
</dbReference>
<dbReference type="CDD" id="cd00085">
    <property type="entry name" value="HNHc"/>
    <property type="match status" value="1"/>
</dbReference>
<name>A0A288QWR7_9LACO</name>
<protein>
    <recommendedName>
        <fullName evidence="4">Putative HNH nuclease YajD</fullName>
    </recommendedName>
</protein>
<dbReference type="EMBL" id="QRAS01000001">
    <property type="protein sequence ID" value="RDL12139.1"/>
    <property type="molecule type" value="Genomic_DNA"/>
</dbReference>
<dbReference type="SMART" id="SM00507">
    <property type="entry name" value="HNHc"/>
    <property type="match status" value="1"/>
</dbReference>
<comment type="similarity">
    <text evidence="3">Belongs to the HNH nuclease family.</text>
</comment>
<comment type="caution">
    <text evidence="5">The sequence shown here is derived from an EMBL/GenBank/DDBJ whole genome shotgun (WGS) entry which is preliminary data.</text>
</comment>
<dbReference type="RefSeq" id="WP_070230190.1">
    <property type="nucleotide sequence ID" value="NZ_BJYO01000002.1"/>
</dbReference>
<dbReference type="GO" id="GO:0004519">
    <property type="term" value="F:endonuclease activity"/>
    <property type="evidence" value="ECO:0007669"/>
    <property type="project" value="InterPro"/>
</dbReference>
<evidence type="ECO:0000313" key="6">
    <source>
        <dbReference type="Proteomes" id="UP000254912"/>
    </source>
</evidence>
<dbReference type="InterPro" id="IPR003615">
    <property type="entry name" value="HNH_nuc"/>
</dbReference>
<keyword evidence="2" id="KW-0378">Hydrolase</keyword>